<reference evidence="2 3" key="1">
    <citation type="submission" date="2023-05" db="EMBL/GenBank/DDBJ databases">
        <title>Corynebacterium suedekumii sp. nov. and Corynebacterium breve sp. nov. isolated from raw cow's milk.</title>
        <authorList>
            <person name="Baer M.K."/>
            <person name="Mehl L."/>
            <person name="Hellmuth R."/>
            <person name="Marke G."/>
            <person name="Lipski A."/>
        </authorList>
    </citation>
    <scope>NUCLEOTIDE SEQUENCE [LARGE SCALE GENOMIC DNA]</scope>
    <source>
        <strain evidence="2 3">LM112</strain>
    </source>
</reference>
<sequence length="242" mass="26758">MTTWWNDHNNRGHDPLTVEAVALLEDVEAAFRAQDPPSWPFPEDGARDEDYSVCADPRKFRMIIHRCLAWAQILEERGWATVVRERTGEEDWRITLTPRRPGALPVHLQGAAWIFDNGRAPMVEVAVADPPHPIADIPSCACDACDSGSDVLIEDLDKEIFSVVDGSFLIRTDGEHTATASSFGGGGWTSVDGTRTIDTQGAPWAENWSPRTPISLDPADLPPWPPPGFDDLPEDWPADPTR</sequence>
<accession>A0ABY8VRJ0</accession>
<dbReference type="EMBL" id="CP126970">
    <property type="protein sequence ID" value="WIM71258.1"/>
    <property type="molecule type" value="Genomic_DNA"/>
</dbReference>
<evidence type="ECO:0000313" key="3">
    <source>
        <dbReference type="Proteomes" id="UP001238805"/>
    </source>
</evidence>
<feature type="compositionally biased region" description="Acidic residues" evidence="1">
    <location>
        <begin position="231"/>
        <end position="242"/>
    </location>
</feature>
<protein>
    <submittedName>
        <fullName evidence="2">DUF6226 family protein</fullName>
    </submittedName>
</protein>
<dbReference type="Proteomes" id="UP001238805">
    <property type="component" value="Chromosome"/>
</dbReference>
<dbReference type="InterPro" id="IPR045773">
    <property type="entry name" value="DUF6226"/>
</dbReference>
<name>A0ABY8VRJ0_9CORY</name>
<proteinExistence type="predicted"/>
<dbReference type="RefSeq" id="WP_284875830.1">
    <property type="nucleotide sequence ID" value="NZ_CP126970.1"/>
</dbReference>
<keyword evidence="3" id="KW-1185">Reference proteome</keyword>
<gene>
    <name evidence="2" type="ORF">QP029_05615</name>
</gene>
<organism evidence="2 3">
    <name type="scientific">Corynebacterium suedekumii</name>
    <dbReference type="NCBI Taxonomy" id="3049801"/>
    <lineage>
        <taxon>Bacteria</taxon>
        <taxon>Bacillati</taxon>
        <taxon>Actinomycetota</taxon>
        <taxon>Actinomycetes</taxon>
        <taxon>Mycobacteriales</taxon>
        <taxon>Corynebacteriaceae</taxon>
        <taxon>Corynebacterium</taxon>
    </lineage>
</organism>
<dbReference type="Pfam" id="PF19736">
    <property type="entry name" value="DUF6226"/>
    <property type="match status" value="1"/>
</dbReference>
<evidence type="ECO:0000256" key="1">
    <source>
        <dbReference type="SAM" id="MobiDB-lite"/>
    </source>
</evidence>
<evidence type="ECO:0000313" key="2">
    <source>
        <dbReference type="EMBL" id="WIM71258.1"/>
    </source>
</evidence>
<feature type="region of interest" description="Disordered" evidence="1">
    <location>
        <begin position="180"/>
        <end position="242"/>
    </location>
</feature>